<evidence type="ECO:0000313" key="3">
    <source>
        <dbReference type="Proteomes" id="UP000294673"/>
    </source>
</evidence>
<keyword evidence="3" id="KW-1185">Reference proteome</keyword>
<proteinExistence type="predicted"/>
<protein>
    <submittedName>
        <fullName evidence="2">Uncharacterized protein</fullName>
    </submittedName>
</protein>
<accession>A0A482GEA6</accession>
<dbReference type="EMBL" id="MK327938">
    <property type="protein sequence ID" value="QBO63928.1"/>
    <property type="molecule type" value="Genomic_DNA"/>
</dbReference>
<dbReference type="Proteomes" id="UP000294673">
    <property type="component" value="Segment"/>
</dbReference>
<organism evidence="2 3">
    <name type="scientific">Escherichia phage vB_EcoM_Goslar</name>
    <dbReference type="NCBI Taxonomy" id="2502409"/>
    <lineage>
        <taxon>Viruses</taxon>
        <taxon>Duplodnaviria</taxon>
        <taxon>Heunggongvirae</taxon>
        <taxon>Uroviricota</taxon>
        <taxon>Caudoviricetes</taxon>
        <taxon>Chimalliviridae</taxon>
        <taxon>Goslarvirus</taxon>
        <taxon>Goslarvirus goslar</taxon>
    </lineage>
</organism>
<evidence type="ECO:0000313" key="2">
    <source>
        <dbReference type="EMBL" id="QBO63928.1"/>
    </source>
</evidence>
<gene>
    <name evidence="2" type="ORF">Goslar_00135</name>
</gene>
<keyword evidence="1" id="KW-0175">Coiled coil</keyword>
<feature type="coiled-coil region" evidence="1">
    <location>
        <begin position="87"/>
        <end position="114"/>
    </location>
</feature>
<reference evidence="2 3" key="1">
    <citation type="submission" date="2018-12" db="EMBL/GenBank/DDBJ databases">
        <title>Still something new to discover - new insights into E. coli phage diversity and taxonomy.</title>
        <authorList>
            <person name="Korf I.H.E."/>
            <person name="Adriaennsens E."/>
            <person name="Dreiseikelmann B."/>
            <person name="Kropinski A."/>
            <person name="Nimtz M."/>
            <person name="Meier-Kolthoff J.P."/>
            <person name="Rohde M."/>
            <person name="van Raaij M."/>
            <person name="Wittmann J."/>
        </authorList>
    </citation>
    <scope>NUCLEOTIDE SEQUENCE [LARGE SCALE GENOMIC DNA]</scope>
</reference>
<sequence length="214" mass="25599">MKDIAETKEEKYTQLKKKLEKQGFLAKRLIRVMRYKYKCYFGTELSNGDAFVNECRRTISRISDLQARNDWWYKESENFTDTDRRTVFNLESQLKELMEDRANLQRRIHQRFDEWEKGAFINGDEIRIDNIIRRLIAKDDEEDLPLPDDHDTAKQVLEQAVRCMGALLSLGHIERKKIVQCKFEKLLVQFHRKFFYSTEKEVAVQLIEGINEVK</sequence>
<organismHost>
    <name type="scientific">Escherichia coli</name>
    <dbReference type="NCBI Taxonomy" id="562"/>
</organismHost>
<name>A0A482GEA6_BPGOS</name>
<evidence type="ECO:0000256" key="1">
    <source>
        <dbReference type="SAM" id="Coils"/>
    </source>
</evidence>